<reference evidence="6 7" key="1">
    <citation type="journal article" date="2019" name="Commun. Biol.">
        <title>The bagworm genome reveals a unique fibroin gene that provides high tensile strength.</title>
        <authorList>
            <person name="Kono N."/>
            <person name="Nakamura H."/>
            <person name="Ohtoshi R."/>
            <person name="Tomita M."/>
            <person name="Numata K."/>
            <person name="Arakawa K."/>
        </authorList>
    </citation>
    <scope>NUCLEOTIDE SEQUENCE [LARGE SCALE GENOMIC DNA]</scope>
</reference>
<dbReference type="Pfam" id="PF00335">
    <property type="entry name" value="Tetraspanin"/>
    <property type="match status" value="1"/>
</dbReference>
<evidence type="ECO:0000256" key="4">
    <source>
        <dbReference type="ARBA" id="ARBA00023136"/>
    </source>
</evidence>
<name>A0A4C1UI45_EUMVA</name>
<dbReference type="PANTHER" id="PTHR19282">
    <property type="entry name" value="TETRASPANIN"/>
    <property type="match status" value="1"/>
</dbReference>
<keyword evidence="2 5" id="KW-0812">Transmembrane</keyword>
<protein>
    <submittedName>
        <fullName evidence="6">CD63 antigen</fullName>
    </submittedName>
</protein>
<proteinExistence type="predicted"/>
<keyword evidence="4 5" id="KW-0472">Membrane</keyword>
<dbReference type="SUPFAM" id="SSF48652">
    <property type="entry name" value="Tetraspanin"/>
    <property type="match status" value="1"/>
</dbReference>
<evidence type="ECO:0000256" key="5">
    <source>
        <dbReference type="SAM" id="Phobius"/>
    </source>
</evidence>
<sequence>MSFPKKNLKAKSVTGEQSDKEVYIPRISLHDWDVPCNDTAENSLTGLLLLLAGVTVLIQNRGYEELVTNKFFAMPSLAIATGIIIFLISGLGFYAAISQQFYFVAGYTASLIVVLILEITVCALAFELYNDAATTIRSTMHQSLLQYSTRIEVARMWDELQMSFECCGVVGRNDWGLDLIPVSCCHIDYGTISPFQCTSANSYSIGCASELGAWLSNNAFSLAVISVIIICIQIIIMAASGWLTWRRSKFEEVELES</sequence>
<feature type="transmembrane region" description="Helical" evidence="5">
    <location>
        <begin position="219"/>
        <end position="245"/>
    </location>
</feature>
<dbReference type="EMBL" id="BGZK01000177">
    <property type="protein sequence ID" value="GBP26163.1"/>
    <property type="molecule type" value="Genomic_DNA"/>
</dbReference>
<dbReference type="GO" id="GO:0016020">
    <property type="term" value="C:membrane"/>
    <property type="evidence" value="ECO:0007669"/>
    <property type="project" value="UniProtKB-SubCell"/>
</dbReference>
<accession>A0A4C1UI45</accession>
<dbReference type="InterPro" id="IPR018499">
    <property type="entry name" value="Tetraspanin/Peripherin"/>
</dbReference>
<evidence type="ECO:0000256" key="2">
    <source>
        <dbReference type="ARBA" id="ARBA00022692"/>
    </source>
</evidence>
<dbReference type="InterPro" id="IPR008952">
    <property type="entry name" value="Tetraspanin_EC2_sf"/>
</dbReference>
<evidence type="ECO:0000313" key="7">
    <source>
        <dbReference type="Proteomes" id="UP000299102"/>
    </source>
</evidence>
<evidence type="ECO:0000256" key="1">
    <source>
        <dbReference type="ARBA" id="ARBA00004141"/>
    </source>
</evidence>
<organism evidence="6 7">
    <name type="scientific">Eumeta variegata</name>
    <name type="common">Bagworm moth</name>
    <name type="synonym">Eumeta japonica</name>
    <dbReference type="NCBI Taxonomy" id="151549"/>
    <lineage>
        <taxon>Eukaryota</taxon>
        <taxon>Metazoa</taxon>
        <taxon>Ecdysozoa</taxon>
        <taxon>Arthropoda</taxon>
        <taxon>Hexapoda</taxon>
        <taxon>Insecta</taxon>
        <taxon>Pterygota</taxon>
        <taxon>Neoptera</taxon>
        <taxon>Endopterygota</taxon>
        <taxon>Lepidoptera</taxon>
        <taxon>Glossata</taxon>
        <taxon>Ditrysia</taxon>
        <taxon>Tineoidea</taxon>
        <taxon>Psychidae</taxon>
        <taxon>Oiketicinae</taxon>
        <taxon>Eumeta</taxon>
    </lineage>
</organism>
<comment type="subcellular location">
    <subcellularLocation>
        <location evidence="1">Membrane</location>
        <topology evidence="1">Multi-pass membrane protein</topology>
    </subcellularLocation>
</comment>
<gene>
    <name evidence="6" type="primary">CD63</name>
    <name evidence="6" type="ORF">EVAR_74925_1</name>
</gene>
<dbReference type="Proteomes" id="UP000299102">
    <property type="component" value="Unassembled WGS sequence"/>
</dbReference>
<dbReference type="STRING" id="151549.A0A4C1UI45"/>
<dbReference type="CDD" id="cd03127">
    <property type="entry name" value="tetraspanin_LEL"/>
    <property type="match status" value="1"/>
</dbReference>
<feature type="transmembrane region" description="Helical" evidence="5">
    <location>
        <begin position="101"/>
        <end position="126"/>
    </location>
</feature>
<feature type="transmembrane region" description="Helical" evidence="5">
    <location>
        <begin position="72"/>
        <end position="94"/>
    </location>
</feature>
<keyword evidence="3 5" id="KW-1133">Transmembrane helix</keyword>
<keyword evidence="7" id="KW-1185">Reference proteome</keyword>
<comment type="caution">
    <text evidence="6">The sequence shown here is derived from an EMBL/GenBank/DDBJ whole genome shotgun (WGS) entry which is preliminary data.</text>
</comment>
<dbReference type="Gene3D" id="1.10.1450.10">
    <property type="entry name" value="Tetraspanin"/>
    <property type="match status" value="1"/>
</dbReference>
<evidence type="ECO:0000313" key="6">
    <source>
        <dbReference type="EMBL" id="GBP26163.1"/>
    </source>
</evidence>
<dbReference type="OrthoDB" id="10033535at2759"/>
<evidence type="ECO:0000256" key="3">
    <source>
        <dbReference type="ARBA" id="ARBA00022989"/>
    </source>
</evidence>
<dbReference type="AlphaFoldDB" id="A0A4C1UI45"/>